<evidence type="ECO:0000313" key="3">
    <source>
        <dbReference type="Proteomes" id="UP001165063"/>
    </source>
</evidence>
<gene>
    <name evidence="2" type="ORF">Amon01_000913800</name>
</gene>
<feature type="region of interest" description="Disordered" evidence="1">
    <location>
        <begin position="95"/>
        <end position="114"/>
    </location>
</feature>
<dbReference type="Proteomes" id="UP001165063">
    <property type="component" value="Unassembled WGS sequence"/>
</dbReference>
<reference evidence="2" key="1">
    <citation type="submission" date="2023-04" db="EMBL/GenBank/DDBJ databases">
        <title>Ambrosiozyma monospora NBRC 1965.</title>
        <authorList>
            <person name="Ichikawa N."/>
            <person name="Sato H."/>
            <person name="Tonouchi N."/>
        </authorList>
    </citation>
    <scope>NUCLEOTIDE SEQUENCE</scope>
    <source>
        <strain evidence="2">NBRC 1965</strain>
    </source>
</reference>
<accession>A0A9W6T0F0</accession>
<name>A0A9W6T0F0_AMBMO</name>
<evidence type="ECO:0000256" key="1">
    <source>
        <dbReference type="SAM" id="MobiDB-lite"/>
    </source>
</evidence>
<feature type="compositionally biased region" description="Basic and acidic residues" evidence="1">
    <location>
        <begin position="99"/>
        <end position="114"/>
    </location>
</feature>
<keyword evidence="3" id="KW-1185">Reference proteome</keyword>
<dbReference type="AlphaFoldDB" id="A0A9W6T0F0"/>
<dbReference type="EMBL" id="BSXU01009896">
    <property type="protein sequence ID" value="GME70029.1"/>
    <property type="molecule type" value="Genomic_DNA"/>
</dbReference>
<organism evidence="2 3">
    <name type="scientific">Ambrosiozyma monospora</name>
    <name type="common">Yeast</name>
    <name type="synonym">Endomycopsis monosporus</name>
    <dbReference type="NCBI Taxonomy" id="43982"/>
    <lineage>
        <taxon>Eukaryota</taxon>
        <taxon>Fungi</taxon>
        <taxon>Dikarya</taxon>
        <taxon>Ascomycota</taxon>
        <taxon>Saccharomycotina</taxon>
        <taxon>Pichiomycetes</taxon>
        <taxon>Pichiales</taxon>
        <taxon>Pichiaceae</taxon>
        <taxon>Ambrosiozyma</taxon>
    </lineage>
</organism>
<sequence>MTGNRNQRQLRFPSLAHQLESWFPTSNSLRSRRHACTCHIHYIGHGGPIDALVIPDQRFDLDCDTLHLERGTSSLSSKSCISNFTQISQIDDIINSNSHNDERNQDNDSKLRSDHKLWVDV</sequence>
<comment type="caution">
    <text evidence="2">The sequence shown here is derived from an EMBL/GenBank/DDBJ whole genome shotgun (WGS) entry which is preliminary data.</text>
</comment>
<protein>
    <submittedName>
        <fullName evidence="2">Unnamed protein product</fullName>
    </submittedName>
</protein>
<evidence type="ECO:0000313" key="2">
    <source>
        <dbReference type="EMBL" id="GME70029.1"/>
    </source>
</evidence>
<proteinExistence type="predicted"/>